<dbReference type="Proteomes" id="UP000007029">
    <property type="component" value="Chromosome"/>
</dbReference>
<organism evidence="1 2">
    <name type="scientific">Roseobacter denitrificans (strain ATCC 33942 / OCh 114)</name>
    <name type="common">Erythrobacter sp. (strain OCh 114)</name>
    <name type="synonym">Roseobacter denitrificans</name>
    <dbReference type="NCBI Taxonomy" id="375451"/>
    <lineage>
        <taxon>Bacteria</taxon>
        <taxon>Pseudomonadati</taxon>
        <taxon>Pseudomonadota</taxon>
        <taxon>Alphaproteobacteria</taxon>
        <taxon>Rhodobacterales</taxon>
        <taxon>Roseobacteraceae</taxon>
        <taxon>Roseobacter</taxon>
    </lineage>
</organism>
<sequence length="88" mass="10192">MGNGDQSAGRFAKHLMTANPFSLFGLHDVRSFDMLWCNRKTRTGKTEPVAQQQKNDPALWFLKSSQSALHSSLALRQNRWGCHRWWVF</sequence>
<evidence type="ECO:0000313" key="1">
    <source>
        <dbReference type="EMBL" id="ABG31314.1"/>
    </source>
</evidence>
<keyword evidence="2" id="KW-1185">Reference proteome</keyword>
<gene>
    <name evidence="1" type="ordered locus">RD1_1690</name>
</gene>
<accession>Q169M9</accession>
<proteinExistence type="predicted"/>
<dbReference type="AlphaFoldDB" id="Q169M9"/>
<evidence type="ECO:0000313" key="2">
    <source>
        <dbReference type="Proteomes" id="UP000007029"/>
    </source>
</evidence>
<reference evidence="1 2" key="1">
    <citation type="journal article" date="2007" name="J. Bacteriol.">
        <title>The complete genome sequence of Roseobacter denitrificans reveals a mixotrophic rather than photosynthetic metabolism.</title>
        <authorList>
            <person name="Swingley W.D."/>
            <person name="Sadekar S."/>
            <person name="Mastrian S.D."/>
            <person name="Matthies H.J."/>
            <person name="Hao J."/>
            <person name="Ramos H."/>
            <person name="Acharya C.R."/>
            <person name="Conrad A.L."/>
            <person name="Taylor H.L."/>
            <person name="Dejesa L.C."/>
            <person name="Shah M.K."/>
            <person name="O'huallachain M.E."/>
            <person name="Lince M.T."/>
            <person name="Blankenship R.E."/>
            <person name="Beatty J.T."/>
            <person name="Touchman J.W."/>
        </authorList>
    </citation>
    <scope>NUCLEOTIDE SEQUENCE [LARGE SCALE GENOMIC DNA]</scope>
    <source>
        <strain evidence="2">ATCC 33942 / OCh 114</strain>
    </source>
</reference>
<protein>
    <submittedName>
        <fullName evidence="1">Uncharacterized protein</fullName>
    </submittedName>
</protein>
<dbReference type="KEGG" id="rde:RD1_1690"/>
<dbReference type="STRING" id="375451.RD1_1690"/>
<dbReference type="HOGENOM" id="CLU_2467039_0_0_5"/>
<name>Q169M9_ROSDO</name>
<dbReference type="EMBL" id="CP000362">
    <property type="protein sequence ID" value="ABG31314.1"/>
    <property type="molecule type" value="Genomic_DNA"/>
</dbReference>